<gene>
    <name evidence="1" type="ORF">DHETER_LOCUS15358</name>
</gene>
<dbReference type="Proteomes" id="UP000789702">
    <property type="component" value="Unassembled WGS sequence"/>
</dbReference>
<evidence type="ECO:0000313" key="1">
    <source>
        <dbReference type="EMBL" id="CAG8762621.1"/>
    </source>
</evidence>
<feature type="non-terminal residue" evidence="1">
    <location>
        <position position="1"/>
    </location>
</feature>
<evidence type="ECO:0000313" key="2">
    <source>
        <dbReference type="Proteomes" id="UP000789702"/>
    </source>
</evidence>
<organism evidence="1 2">
    <name type="scientific">Dentiscutata heterogama</name>
    <dbReference type="NCBI Taxonomy" id="1316150"/>
    <lineage>
        <taxon>Eukaryota</taxon>
        <taxon>Fungi</taxon>
        <taxon>Fungi incertae sedis</taxon>
        <taxon>Mucoromycota</taxon>
        <taxon>Glomeromycotina</taxon>
        <taxon>Glomeromycetes</taxon>
        <taxon>Diversisporales</taxon>
        <taxon>Gigasporaceae</taxon>
        <taxon>Dentiscutata</taxon>
    </lineage>
</organism>
<keyword evidence="2" id="KW-1185">Reference proteome</keyword>
<sequence length="64" mass="7653">NYSKPSEENSSKPRKKIEAEAELENLPVNSFKMFKENCWRTTPKRRREQYEIPKRALRHFGASL</sequence>
<name>A0ACA9QRC4_9GLOM</name>
<dbReference type="EMBL" id="CAJVPU010052132">
    <property type="protein sequence ID" value="CAG8762621.1"/>
    <property type="molecule type" value="Genomic_DNA"/>
</dbReference>
<comment type="caution">
    <text evidence="1">The sequence shown here is derived from an EMBL/GenBank/DDBJ whole genome shotgun (WGS) entry which is preliminary data.</text>
</comment>
<proteinExistence type="predicted"/>
<accession>A0ACA9QRC4</accession>
<reference evidence="1" key="1">
    <citation type="submission" date="2021-06" db="EMBL/GenBank/DDBJ databases">
        <authorList>
            <person name="Kallberg Y."/>
            <person name="Tangrot J."/>
            <person name="Rosling A."/>
        </authorList>
    </citation>
    <scope>NUCLEOTIDE SEQUENCE</scope>
    <source>
        <strain evidence="1">IL203A</strain>
    </source>
</reference>
<protein>
    <submittedName>
        <fullName evidence="1">16156_t:CDS:1</fullName>
    </submittedName>
</protein>